<dbReference type="SUPFAM" id="SSF54826">
    <property type="entry name" value="Enolase N-terminal domain-like"/>
    <property type="match status" value="1"/>
</dbReference>
<organism evidence="5 6">
    <name type="scientific">Bosea lathyri</name>
    <dbReference type="NCBI Taxonomy" id="1036778"/>
    <lineage>
        <taxon>Bacteria</taxon>
        <taxon>Pseudomonadati</taxon>
        <taxon>Pseudomonadota</taxon>
        <taxon>Alphaproteobacteria</taxon>
        <taxon>Hyphomicrobiales</taxon>
        <taxon>Boseaceae</taxon>
        <taxon>Bosea</taxon>
    </lineage>
</organism>
<keyword evidence="2" id="KW-0479">Metal-binding</keyword>
<dbReference type="SMART" id="SM00922">
    <property type="entry name" value="MR_MLE"/>
    <property type="match status" value="1"/>
</dbReference>
<dbReference type="SFLD" id="SFLDS00001">
    <property type="entry name" value="Enolase"/>
    <property type="match status" value="1"/>
</dbReference>
<dbReference type="GO" id="GO:0000287">
    <property type="term" value="F:magnesium ion binding"/>
    <property type="evidence" value="ECO:0007669"/>
    <property type="project" value="TreeGrafter"/>
</dbReference>
<dbReference type="InterPro" id="IPR046945">
    <property type="entry name" value="RHMD-like"/>
</dbReference>
<accession>A0A1H5UXD8</accession>
<dbReference type="SUPFAM" id="SSF51604">
    <property type="entry name" value="Enolase C-terminal domain-like"/>
    <property type="match status" value="1"/>
</dbReference>
<protein>
    <submittedName>
        <fullName evidence="5">L-alanine-DL-glutamate epimerase</fullName>
    </submittedName>
</protein>
<dbReference type="InterPro" id="IPR013341">
    <property type="entry name" value="Mandelate_racemase_N_dom"/>
</dbReference>
<dbReference type="Proteomes" id="UP000236743">
    <property type="component" value="Unassembled WGS sequence"/>
</dbReference>
<comment type="cofactor">
    <cofactor evidence="1">
        <name>Mg(2+)</name>
        <dbReference type="ChEBI" id="CHEBI:18420"/>
    </cofactor>
</comment>
<dbReference type="CDD" id="cd03316">
    <property type="entry name" value="MR_like"/>
    <property type="match status" value="1"/>
</dbReference>
<dbReference type="GO" id="GO:0016836">
    <property type="term" value="F:hydro-lyase activity"/>
    <property type="evidence" value="ECO:0007669"/>
    <property type="project" value="TreeGrafter"/>
</dbReference>
<dbReference type="InterPro" id="IPR036849">
    <property type="entry name" value="Enolase-like_C_sf"/>
</dbReference>
<evidence type="ECO:0000256" key="2">
    <source>
        <dbReference type="ARBA" id="ARBA00022723"/>
    </source>
</evidence>
<name>A0A1H5UXD8_9HYPH</name>
<sequence>MDLAAADMKITRLESFTTPDVGFVRATCEDGSQGWGQFSPYNADITATVFHRQVARWAIGEDAFAIDDLIATIGEREHKFPGSYLCRAMTGLDTALWDLRGRKERKSVCELLGGTPRPFPVYASSMKRGEITPEAEAERLARLRDIHGYRAFKFRVGRECGRDQDEWPGRTDAIVPQVRAALGQEATLLVDANSGYSPARAISVGRMLQDHGVAHFEEPCPYWEHAWTREVREALDIDVTGGEQDCDLAVWRAMIEGRVVDVVQPDLCYIGGVGRMLTVARWAAEAGLPVTPHSANQSMVTVFTLHVMGALANAGPYVEFSIEGPDYYPWEQGLLRNPPKARDGMVAIPSEPGWGVEIEPDWLDRAQYHVTEVSA</sequence>
<evidence type="ECO:0000259" key="4">
    <source>
        <dbReference type="SMART" id="SM00922"/>
    </source>
</evidence>
<keyword evidence="3" id="KW-0460">Magnesium</keyword>
<feature type="domain" description="Mandelate racemase/muconate lactonizing enzyme C-terminal" evidence="4">
    <location>
        <begin position="133"/>
        <end position="238"/>
    </location>
</feature>
<dbReference type="InterPro" id="IPR029017">
    <property type="entry name" value="Enolase-like_N"/>
</dbReference>
<dbReference type="AlphaFoldDB" id="A0A1H5UXD8"/>
<dbReference type="GO" id="GO:0016052">
    <property type="term" value="P:carbohydrate catabolic process"/>
    <property type="evidence" value="ECO:0007669"/>
    <property type="project" value="TreeGrafter"/>
</dbReference>
<proteinExistence type="predicted"/>
<evidence type="ECO:0000256" key="1">
    <source>
        <dbReference type="ARBA" id="ARBA00001946"/>
    </source>
</evidence>
<reference evidence="5 6" key="1">
    <citation type="submission" date="2016-10" db="EMBL/GenBank/DDBJ databases">
        <authorList>
            <person name="de Groot N.N."/>
        </authorList>
    </citation>
    <scope>NUCLEOTIDE SEQUENCE [LARGE SCALE GENOMIC DNA]</scope>
    <source>
        <strain evidence="5 6">DSM 26656</strain>
    </source>
</reference>
<dbReference type="Gene3D" id="3.20.20.120">
    <property type="entry name" value="Enolase-like C-terminal domain"/>
    <property type="match status" value="1"/>
</dbReference>
<dbReference type="Gene3D" id="3.30.390.10">
    <property type="entry name" value="Enolase-like, N-terminal domain"/>
    <property type="match status" value="1"/>
</dbReference>
<dbReference type="SFLD" id="SFLDG00179">
    <property type="entry name" value="mandelate_racemase"/>
    <property type="match status" value="1"/>
</dbReference>
<dbReference type="EMBL" id="FNUY01000002">
    <property type="protein sequence ID" value="SEF78877.1"/>
    <property type="molecule type" value="Genomic_DNA"/>
</dbReference>
<dbReference type="Pfam" id="PF02746">
    <property type="entry name" value="MR_MLE_N"/>
    <property type="match status" value="1"/>
</dbReference>
<dbReference type="Pfam" id="PF13378">
    <property type="entry name" value="MR_MLE_C"/>
    <property type="match status" value="1"/>
</dbReference>
<dbReference type="PANTHER" id="PTHR13794:SF58">
    <property type="entry name" value="MITOCHONDRIAL ENOLASE SUPERFAMILY MEMBER 1"/>
    <property type="match status" value="1"/>
</dbReference>
<gene>
    <name evidence="5" type="ORF">SAMN04488115_10231</name>
</gene>
<keyword evidence="6" id="KW-1185">Reference proteome</keyword>
<evidence type="ECO:0000256" key="3">
    <source>
        <dbReference type="ARBA" id="ARBA00022842"/>
    </source>
</evidence>
<dbReference type="PANTHER" id="PTHR13794">
    <property type="entry name" value="ENOLASE SUPERFAMILY, MANDELATE RACEMASE"/>
    <property type="match status" value="1"/>
</dbReference>
<dbReference type="InterPro" id="IPR013342">
    <property type="entry name" value="Mandelate_racemase_C"/>
</dbReference>
<evidence type="ECO:0000313" key="6">
    <source>
        <dbReference type="Proteomes" id="UP000236743"/>
    </source>
</evidence>
<evidence type="ECO:0000313" key="5">
    <source>
        <dbReference type="EMBL" id="SEF78877.1"/>
    </source>
</evidence>
<dbReference type="InterPro" id="IPR029065">
    <property type="entry name" value="Enolase_C-like"/>
</dbReference>